<proteinExistence type="predicted"/>
<evidence type="ECO:0000313" key="3">
    <source>
        <dbReference type="Proteomes" id="UP000000374"/>
    </source>
</evidence>
<dbReference type="HOGENOM" id="CLU_1111028_0_0_4"/>
<keyword evidence="1" id="KW-0732">Signal</keyword>
<dbReference type="RefSeq" id="WP_011811413.1">
    <property type="nucleotide sequence ID" value="NC_008786.1"/>
</dbReference>
<accession>A1WP67</accession>
<organism evidence="2 3">
    <name type="scientific">Verminephrobacter eiseniae (strain EF01-2)</name>
    <dbReference type="NCBI Taxonomy" id="391735"/>
    <lineage>
        <taxon>Bacteria</taxon>
        <taxon>Pseudomonadati</taxon>
        <taxon>Pseudomonadota</taxon>
        <taxon>Betaproteobacteria</taxon>
        <taxon>Burkholderiales</taxon>
        <taxon>Comamonadaceae</taxon>
        <taxon>Verminephrobacter</taxon>
    </lineage>
</organism>
<evidence type="ECO:0000256" key="1">
    <source>
        <dbReference type="SAM" id="SignalP"/>
    </source>
</evidence>
<name>A1WP67_VEREI</name>
<dbReference type="KEGG" id="vei:Veis_3709"/>
<dbReference type="STRING" id="391735.Veis_3709"/>
<sequence>MKRLHRTWLACGALACAAALPTTSVFAQRLVYDPLNHVENIITAVKTTASLITQTRQLEQDIRSNAASQPLFDSFAASAEMQELLGIIQAGQQLQGALRQSKTAIEDIQNVFGASPYGHWQEFASGIAERKDRGDEQATMLLDSAYAADQQVRQAYEANRKILLNLKSVSGPTQALQAAVNAVGTLIDQSSSMLYTMSAANKMHAQKVEDEALQRKNYDSYLDKYRRREKQAFERDAAIVRSLSNRHQGD</sequence>
<dbReference type="Proteomes" id="UP000000374">
    <property type="component" value="Chromosome"/>
</dbReference>
<dbReference type="OrthoDB" id="9807335at2"/>
<gene>
    <name evidence="2" type="ordered locus">Veis_3709</name>
</gene>
<dbReference type="AlphaFoldDB" id="A1WP67"/>
<dbReference type="GeneID" id="76462092"/>
<keyword evidence="3" id="KW-1185">Reference proteome</keyword>
<evidence type="ECO:0008006" key="4">
    <source>
        <dbReference type="Google" id="ProtNLM"/>
    </source>
</evidence>
<dbReference type="EMBL" id="CP000542">
    <property type="protein sequence ID" value="ABM59424.1"/>
    <property type="molecule type" value="Genomic_DNA"/>
</dbReference>
<feature type="chain" id="PRO_5002640589" description="Conjugal transfer protein TrbJ" evidence="1">
    <location>
        <begin position="28"/>
        <end position="250"/>
    </location>
</feature>
<feature type="signal peptide" evidence="1">
    <location>
        <begin position="1"/>
        <end position="27"/>
    </location>
</feature>
<protein>
    <recommendedName>
        <fullName evidence="4">Conjugal transfer protein TrbJ</fullName>
    </recommendedName>
</protein>
<evidence type="ECO:0000313" key="2">
    <source>
        <dbReference type="EMBL" id="ABM59424.1"/>
    </source>
</evidence>
<reference evidence="3" key="1">
    <citation type="submission" date="2006-12" db="EMBL/GenBank/DDBJ databases">
        <title>Complete sequence of chromosome 1 of Verminephrobacter eiseniae EF01-2.</title>
        <authorList>
            <person name="Copeland A."/>
            <person name="Lucas S."/>
            <person name="Lapidus A."/>
            <person name="Barry K."/>
            <person name="Detter J.C."/>
            <person name="Glavina del Rio T."/>
            <person name="Dalin E."/>
            <person name="Tice H."/>
            <person name="Pitluck S."/>
            <person name="Chertkov O."/>
            <person name="Brettin T."/>
            <person name="Bruce D."/>
            <person name="Han C."/>
            <person name="Tapia R."/>
            <person name="Gilna P."/>
            <person name="Schmutz J."/>
            <person name="Larimer F."/>
            <person name="Land M."/>
            <person name="Hauser L."/>
            <person name="Kyrpides N."/>
            <person name="Kim E."/>
            <person name="Stahl D."/>
            <person name="Richardson P."/>
        </authorList>
    </citation>
    <scope>NUCLEOTIDE SEQUENCE [LARGE SCALE GENOMIC DNA]</scope>
    <source>
        <strain evidence="3">EF01-2</strain>
    </source>
</reference>